<gene>
    <name evidence="2" type="ORF">CYMTET_10504</name>
</gene>
<keyword evidence="3" id="KW-1185">Reference proteome</keyword>
<accession>A0AAE0GP52</accession>
<protein>
    <submittedName>
        <fullName evidence="2">Uncharacterized protein</fullName>
    </submittedName>
</protein>
<evidence type="ECO:0000313" key="3">
    <source>
        <dbReference type="Proteomes" id="UP001190700"/>
    </source>
</evidence>
<dbReference type="Proteomes" id="UP001190700">
    <property type="component" value="Unassembled WGS sequence"/>
</dbReference>
<proteinExistence type="predicted"/>
<evidence type="ECO:0000313" key="2">
    <source>
        <dbReference type="EMBL" id="KAK3281726.1"/>
    </source>
</evidence>
<reference evidence="2 3" key="1">
    <citation type="journal article" date="2015" name="Genome Biol. Evol.">
        <title>Comparative Genomics of a Bacterivorous Green Alga Reveals Evolutionary Causalities and Consequences of Phago-Mixotrophic Mode of Nutrition.</title>
        <authorList>
            <person name="Burns J.A."/>
            <person name="Paasch A."/>
            <person name="Narechania A."/>
            <person name="Kim E."/>
        </authorList>
    </citation>
    <scope>NUCLEOTIDE SEQUENCE [LARGE SCALE GENOMIC DNA]</scope>
    <source>
        <strain evidence="2 3">PLY_AMNH</strain>
    </source>
</reference>
<feature type="compositionally biased region" description="Basic and acidic residues" evidence="1">
    <location>
        <begin position="55"/>
        <end position="70"/>
    </location>
</feature>
<dbReference type="AlphaFoldDB" id="A0AAE0GP52"/>
<dbReference type="EMBL" id="LGRX02003728">
    <property type="protein sequence ID" value="KAK3281726.1"/>
    <property type="molecule type" value="Genomic_DNA"/>
</dbReference>
<comment type="caution">
    <text evidence="2">The sequence shown here is derived from an EMBL/GenBank/DDBJ whole genome shotgun (WGS) entry which is preliminary data.</text>
</comment>
<sequence>MSTDANLRAKESQKWTQLAYNTSTGYETSSSAHGKFFQMPKTPQLHPRGPTANTHAEDWHHHFPQKEAEKLPTAGTPRALNHNHKDLSQTSLSWGDRAKKKEPYLCGEDKAYHCSQSERR</sequence>
<feature type="region of interest" description="Disordered" evidence="1">
    <location>
        <begin position="26"/>
        <end position="95"/>
    </location>
</feature>
<organism evidence="2 3">
    <name type="scientific">Cymbomonas tetramitiformis</name>
    <dbReference type="NCBI Taxonomy" id="36881"/>
    <lineage>
        <taxon>Eukaryota</taxon>
        <taxon>Viridiplantae</taxon>
        <taxon>Chlorophyta</taxon>
        <taxon>Pyramimonadophyceae</taxon>
        <taxon>Pyramimonadales</taxon>
        <taxon>Pyramimonadaceae</taxon>
        <taxon>Cymbomonas</taxon>
    </lineage>
</organism>
<evidence type="ECO:0000256" key="1">
    <source>
        <dbReference type="SAM" id="MobiDB-lite"/>
    </source>
</evidence>
<name>A0AAE0GP52_9CHLO</name>